<dbReference type="Proteomes" id="UP001218218">
    <property type="component" value="Unassembled WGS sequence"/>
</dbReference>
<accession>A0AAD6ZFT0</accession>
<keyword evidence="2" id="KW-0732">Signal</keyword>
<dbReference type="InterPro" id="IPR050782">
    <property type="entry name" value="PP1_regulatory_subunit_3"/>
</dbReference>
<keyword evidence="1" id="KW-1133">Transmembrane helix</keyword>
<reference evidence="4" key="1">
    <citation type="submission" date="2023-03" db="EMBL/GenBank/DDBJ databases">
        <title>Massive genome expansion in bonnet fungi (Mycena s.s.) driven by repeated elements and novel gene families across ecological guilds.</title>
        <authorList>
            <consortium name="Lawrence Berkeley National Laboratory"/>
            <person name="Harder C.B."/>
            <person name="Miyauchi S."/>
            <person name="Viragh M."/>
            <person name="Kuo A."/>
            <person name="Thoen E."/>
            <person name="Andreopoulos B."/>
            <person name="Lu D."/>
            <person name="Skrede I."/>
            <person name="Drula E."/>
            <person name="Henrissat B."/>
            <person name="Morin E."/>
            <person name="Kohler A."/>
            <person name="Barry K."/>
            <person name="LaButti K."/>
            <person name="Morin E."/>
            <person name="Salamov A."/>
            <person name="Lipzen A."/>
            <person name="Mereny Z."/>
            <person name="Hegedus B."/>
            <person name="Baldrian P."/>
            <person name="Stursova M."/>
            <person name="Weitz H."/>
            <person name="Taylor A."/>
            <person name="Grigoriev I.V."/>
            <person name="Nagy L.G."/>
            <person name="Martin F."/>
            <person name="Kauserud H."/>
        </authorList>
    </citation>
    <scope>NUCLEOTIDE SEQUENCE</scope>
    <source>
        <strain evidence="4">CBHHK002</strain>
    </source>
</reference>
<keyword evidence="1" id="KW-0812">Transmembrane</keyword>
<protein>
    <submittedName>
        <fullName evidence="4">Phosphatase regulatory subunit-domain-containing protein</fullName>
    </submittedName>
</protein>
<gene>
    <name evidence="4" type="ORF">DFH08DRAFT_970603</name>
</gene>
<dbReference type="EMBL" id="JARIHO010000053">
    <property type="protein sequence ID" value="KAJ7320900.1"/>
    <property type="molecule type" value="Genomic_DNA"/>
</dbReference>
<dbReference type="PANTHER" id="PTHR12307">
    <property type="entry name" value="PROTEIN PHOSPHATASE 1 REGULATORY SUBUNIT"/>
    <property type="match status" value="1"/>
</dbReference>
<feature type="chain" id="PRO_5042105860" evidence="2">
    <location>
        <begin position="20"/>
        <end position="200"/>
    </location>
</feature>
<name>A0AAD6ZFT0_9AGAR</name>
<keyword evidence="1" id="KW-0472">Membrane</keyword>
<organism evidence="4 5">
    <name type="scientific">Mycena albidolilacea</name>
    <dbReference type="NCBI Taxonomy" id="1033008"/>
    <lineage>
        <taxon>Eukaryota</taxon>
        <taxon>Fungi</taxon>
        <taxon>Dikarya</taxon>
        <taxon>Basidiomycota</taxon>
        <taxon>Agaricomycotina</taxon>
        <taxon>Agaricomycetes</taxon>
        <taxon>Agaricomycetidae</taxon>
        <taxon>Agaricales</taxon>
        <taxon>Marasmiineae</taxon>
        <taxon>Mycenaceae</taxon>
        <taxon>Mycena</taxon>
    </lineage>
</organism>
<keyword evidence="5" id="KW-1185">Reference proteome</keyword>
<dbReference type="Gene3D" id="2.60.40.2440">
    <property type="entry name" value="Carbohydrate binding type-21 domain"/>
    <property type="match status" value="1"/>
</dbReference>
<dbReference type="PANTHER" id="PTHR12307:SF36">
    <property type="entry name" value="GLYCOGEN-BINDING SUBUNIT 76A"/>
    <property type="match status" value="1"/>
</dbReference>
<dbReference type="PROSITE" id="PS51159">
    <property type="entry name" value="CBM21"/>
    <property type="match status" value="1"/>
</dbReference>
<evidence type="ECO:0000313" key="5">
    <source>
        <dbReference type="Proteomes" id="UP001218218"/>
    </source>
</evidence>
<dbReference type="AlphaFoldDB" id="A0AAD6ZFT0"/>
<dbReference type="GO" id="GO:0000164">
    <property type="term" value="C:protein phosphatase type 1 complex"/>
    <property type="evidence" value="ECO:0007669"/>
    <property type="project" value="TreeGrafter"/>
</dbReference>
<dbReference type="InterPro" id="IPR038175">
    <property type="entry name" value="CBM21_dom_sf"/>
</dbReference>
<dbReference type="GO" id="GO:0005979">
    <property type="term" value="P:regulation of glycogen biosynthetic process"/>
    <property type="evidence" value="ECO:0007669"/>
    <property type="project" value="TreeGrafter"/>
</dbReference>
<proteinExistence type="predicted"/>
<feature type="signal peptide" evidence="2">
    <location>
        <begin position="1"/>
        <end position="19"/>
    </location>
</feature>
<dbReference type="Pfam" id="PF03370">
    <property type="entry name" value="CBM_21"/>
    <property type="match status" value="1"/>
</dbReference>
<sequence>MRIISALIVAVACASEAWSLVTPFQRTNVFGRGGGTVHSTIPSNSVNVQLEDFTLNGTAFSGHIYIKNIAFQKVVTVFYSSATDSFPSNATDQSVAASFSAPITGTNFETWVFAGTIGPAGIRHFYLQYEVSGQTFYDNNGKQNYDVLATTTNTSSPPPSVSGSSSKSISNTNAASGNAFHGGAVLTVLVSALAGAMIFP</sequence>
<dbReference type="InterPro" id="IPR005036">
    <property type="entry name" value="CBM21_dom"/>
</dbReference>
<feature type="domain" description="CBM21" evidence="3">
    <location>
        <begin position="40"/>
        <end position="148"/>
    </location>
</feature>
<evidence type="ECO:0000256" key="2">
    <source>
        <dbReference type="SAM" id="SignalP"/>
    </source>
</evidence>
<dbReference type="GO" id="GO:0008157">
    <property type="term" value="F:protein phosphatase 1 binding"/>
    <property type="evidence" value="ECO:0007669"/>
    <property type="project" value="TreeGrafter"/>
</dbReference>
<dbReference type="GO" id="GO:2001069">
    <property type="term" value="F:glycogen binding"/>
    <property type="evidence" value="ECO:0007669"/>
    <property type="project" value="TreeGrafter"/>
</dbReference>
<evidence type="ECO:0000259" key="3">
    <source>
        <dbReference type="PROSITE" id="PS51159"/>
    </source>
</evidence>
<feature type="transmembrane region" description="Helical" evidence="1">
    <location>
        <begin position="179"/>
        <end position="199"/>
    </location>
</feature>
<comment type="caution">
    <text evidence="4">The sequence shown here is derived from an EMBL/GenBank/DDBJ whole genome shotgun (WGS) entry which is preliminary data.</text>
</comment>
<evidence type="ECO:0000256" key="1">
    <source>
        <dbReference type="SAM" id="Phobius"/>
    </source>
</evidence>
<evidence type="ECO:0000313" key="4">
    <source>
        <dbReference type="EMBL" id="KAJ7320900.1"/>
    </source>
</evidence>